<feature type="binding site" evidence="14">
    <location>
        <begin position="565"/>
        <end position="570"/>
    </location>
    <ligand>
        <name>substrate</name>
    </ligand>
</feature>
<evidence type="ECO:0000256" key="7">
    <source>
        <dbReference type="ARBA" id="ARBA00022801"/>
    </source>
</evidence>
<keyword evidence="8 14" id="KW-0460">Magnesium</keyword>
<evidence type="ECO:0000256" key="14">
    <source>
        <dbReference type="HAMAP-Rule" id="MF_01405"/>
    </source>
</evidence>
<dbReference type="NCBIfam" id="TIGR00042">
    <property type="entry name" value="RdgB/HAM1 family non-canonical purine NTP pyrophosphatase"/>
    <property type="match status" value="1"/>
</dbReference>
<protein>
    <recommendedName>
        <fullName evidence="14">dITP/XTP pyrophosphatase</fullName>
        <ecNumber evidence="14">3.6.1.66</ecNumber>
    </recommendedName>
    <alternativeName>
        <fullName evidence="14">Non-canonical purine NTP pyrophosphatase</fullName>
    </alternativeName>
    <alternativeName>
        <fullName evidence="14">Non-standard purine NTP pyrophosphatase</fullName>
    </alternativeName>
    <alternativeName>
        <fullName evidence="14">Nucleoside-triphosphate diphosphatase</fullName>
    </alternativeName>
    <alternativeName>
        <fullName evidence="14">Nucleoside-triphosphate pyrophosphatase</fullName>
        <shortName evidence="14">NTPase</shortName>
    </alternativeName>
</protein>
<dbReference type="InterPro" id="IPR007197">
    <property type="entry name" value="rSAM"/>
</dbReference>
<feature type="domain" description="B12-binding" evidence="16">
    <location>
        <begin position="2"/>
        <end position="132"/>
    </location>
</feature>
<dbReference type="InterPro" id="IPR058240">
    <property type="entry name" value="rSAM_sf"/>
</dbReference>
<dbReference type="SFLD" id="SFLDG01082">
    <property type="entry name" value="B12-binding_domain_containing"/>
    <property type="match status" value="1"/>
</dbReference>
<dbReference type="InterPro" id="IPR025288">
    <property type="entry name" value="DUF4080"/>
</dbReference>
<feature type="binding site" evidence="14">
    <location>
        <position position="627"/>
    </location>
    <ligand>
        <name>Mg(2+)</name>
        <dbReference type="ChEBI" id="CHEBI:18420"/>
    </ligand>
</feature>
<evidence type="ECO:0000256" key="13">
    <source>
        <dbReference type="ARBA" id="ARBA00052017"/>
    </source>
</evidence>
<dbReference type="EC" id="3.6.1.66" evidence="14"/>
<dbReference type="Pfam" id="PF01725">
    <property type="entry name" value="Ham1p_like"/>
    <property type="match status" value="1"/>
</dbReference>
<evidence type="ECO:0000256" key="3">
    <source>
        <dbReference type="ARBA" id="ARBA00011738"/>
    </source>
</evidence>
<feature type="binding site" evidence="14">
    <location>
        <position position="731"/>
    </location>
    <ligand>
        <name>substrate</name>
    </ligand>
</feature>
<name>A0A4R3T9U0_9FIRM</name>
<comment type="caution">
    <text evidence="18">The sequence shown here is derived from an EMBL/GenBank/DDBJ whole genome shotgun (WGS) entry which is preliminary data.</text>
</comment>
<evidence type="ECO:0000256" key="1">
    <source>
        <dbReference type="ARBA" id="ARBA00001966"/>
    </source>
</evidence>
<evidence type="ECO:0000256" key="4">
    <source>
        <dbReference type="ARBA" id="ARBA00022691"/>
    </source>
</evidence>
<dbReference type="CDD" id="cd02068">
    <property type="entry name" value="radical_SAM_B12_BD"/>
    <property type="match status" value="1"/>
</dbReference>
<comment type="catalytic activity">
    <reaction evidence="14">
        <text>ITP + H2O = IMP + diphosphate + H(+)</text>
        <dbReference type="Rhea" id="RHEA:29399"/>
        <dbReference type="ChEBI" id="CHEBI:15377"/>
        <dbReference type="ChEBI" id="CHEBI:15378"/>
        <dbReference type="ChEBI" id="CHEBI:33019"/>
        <dbReference type="ChEBI" id="CHEBI:58053"/>
        <dbReference type="ChEBI" id="CHEBI:61402"/>
        <dbReference type="EC" id="3.6.1.66"/>
    </reaction>
</comment>
<keyword evidence="7 14" id="KW-0378">Hydrolase</keyword>
<evidence type="ECO:0000259" key="17">
    <source>
        <dbReference type="PROSITE" id="PS51918"/>
    </source>
</evidence>
<dbReference type="GO" id="GO:0031419">
    <property type="term" value="F:cobalamin binding"/>
    <property type="evidence" value="ECO:0007669"/>
    <property type="project" value="InterPro"/>
</dbReference>
<feature type="binding site" evidence="14">
    <location>
        <position position="628"/>
    </location>
    <ligand>
        <name>substrate</name>
    </ligand>
</feature>
<dbReference type="Pfam" id="PF04055">
    <property type="entry name" value="Radical_SAM"/>
    <property type="match status" value="1"/>
</dbReference>
<dbReference type="Gene3D" id="3.90.950.10">
    <property type="match status" value="1"/>
</dbReference>
<dbReference type="Pfam" id="PF02310">
    <property type="entry name" value="B12-binding"/>
    <property type="match status" value="1"/>
</dbReference>
<dbReference type="SUPFAM" id="SSF52242">
    <property type="entry name" value="Cobalamin (vitamin B12)-binding domain"/>
    <property type="match status" value="1"/>
</dbReference>
<dbReference type="FunFam" id="3.90.950.10:FF:000001">
    <property type="entry name" value="dITP/XTP pyrophosphatase"/>
    <property type="match status" value="1"/>
</dbReference>
<dbReference type="InterPro" id="IPR051198">
    <property type="entry name" value="BchE-like"/>
</dbReference>
<evidence type="ECO:0000256" key="5">
    <source>
        <dbReference type="ARBA" id="ARBA00022723"/>
    </source>
</evidence>
<dbReference type="InterPro" id="IPR023404">
    <property type="entry name" value="rSAM_horseshoe"/>
</dbReference>
<evidence type="ECO:0000256" key="6">
    <source>
        <dbReference type="ARBA" id="ARBA00022741"/>
    </source>
</evidence>
<accession>A0A4R3T9U0</accession>
<keyword evidence="6 14" id="KW-0547">Nucleotide-binding</keyword>
<sequence>MKKTLLTTCNAKYIHKNLALRWLYVACEHREDVLLKEYVIKDDPLHIVQDILSMQVEVVCFSCYIWNIEIIKAVIRLLKETKPDLHILVGGPEVSYESYDLLEQGVDAISIGEGEKSVWEYIAMLEEESPHEVEGIYTKAFPNKNYQRVALSWLETLANPYFLAMDSQQMANRYFYLETSRGCPYGCSYCLSSADRCVRMFSIDYVMEILKQIANSDVKQVKLLDRTFNADPKRALRIARYINQNCKNQIFQFEVVAETLSEELLEFFTKEADVTRFRFEIGVQSFHAKTLQSVGRIQNNERLHQVIKRMREAGCILHVDLIAGLPYEDLPTFRQSFNMLFALQASEVQLGILKLLKGTKLKKESSSYGLQAQTTAPYDVVATSWLSTKELKQLHACGEAVEKFWNSGIAKDSIQAILELGWYQNPFDLFMALGEQYQKLSHPYQPHELFSCFYPILQQSKQAVDAVLLRSYYKRFKQKPHRFTDCWITQEEKKNLLSFAFCKGIANQKELFCYGLVDVGYDHGQFGYQLILYNARQTLPRRWFMNKELTYIKELKDMKEMMIATSNAHKVEEFKAMLEPLGYHIKSLLDLNEPIDIEETGTTFQENALIKAKAIYEQYHIAVIADDSGLAVNAMHGEPGVYSARFMGRDTSYDVKNQYIIDQCKHVADKGCQFVCAIAYVDEDGKEQVFTGIVEGLVADHMEGAKGFGYDPIFYYPPYQTTLANVSEEKKNAVSHRGRALAQLLAYLEGDN</sequence>
<dbReference type="InterPro" id="IPR006638">
    <property type="entry name" value="Elp3/MiaA/NifB-like_rSAM"/>
</dbReference>
<evidence type="ECO:0000313" key="19">
    <source>
        <dbReference type="Proteomes" id="UP000295773"/>
    </source>
</evidence>
<dbReference type="HAMAP" id="MF_01405">
    <property type="entry name" value="Non_canon_purine_NTPase"/>
    <property type="match status" value="1"/>
</dbReference>
<dbReference type="GO" id="GO:0000166">
    <property type="term" value="F:nucleotide binding"/>
    <property type="evidence" value="ECO:0007669"/>
    <property type="project" value="UniProtKB-KW"/>
</dbReference>
<keyword evidence="4" id="KW-0949">S-adenosyl-L-methionine</keyword>
<dbReference type="GO" id="GO:0005829">
    <property type="term" value="C:cytosol"/>
    <property type="evidence" value="ECO:0007669"/>
    <property type="project" value="TreeGrafter"/>
</dbReference>
<dbReference type="PROSITE" id="PS51918">
    <property type="entry name" value="RADICAL_SAM"/>
    <property type="match status" value="1"/>
</dbReference>
<proteinExistence type="inferred from homology"/>
<dbReference type="AlphaFoldDB" id="A0A4R3T9U0"/>
<evidence type="ECO:0000256" key="15">
    <source>
        <dbReference type="RuleBase" id="RU003781"/>
    </source>
</evidence>
<keyword evidence="5 14" id="KW-0479">Metal-binding</keyword>
<feature type="binding site" evidence="14">
    <location>
        <begin position="708"/>
        <end position="711"/>
    </location>
    <ligand>
        <name>substrate</name>
    </ligand>
</feature>
<dbReference type="GO" id="GO:0046872">
    <property type="term" value="F:metal ion binding"/>
    <property type="evidence" value="ECO:0007669"/>
    <property type="project" value="UniProtKB-KW"/>
</dbReference>
<gene>
    <name evidence="18" type="ORF">EDD61_11619</name>
</gene>
<evidence type="ECO:0000256" key="8">
    <source>
        <dbReference type="ARBA" id="ARBA00022842"/>
    </source>
</evidence>
<dbReference type="InterPro" id="IPR029001">
    <property type="entry name" value="ITPase-like_fam"/>
</dbReference>
<dbReference type="SMART" id="SM00729">
    <property type="entry name" value="Elp3"/>
    <property type="match status" value="1"/>
</dbReference>
<dbReference type="InterPro" id="IPR020922">
    <property type="entry name" value="dITP/XTP_pyrophosphatase"/>
</dbReference>
<dbReference type="GO" id="GO:0035870">
    <property type="term" value="F:dITP diphosphatase activity"/>
    <property type="evidence" value="ECO:0007669"/>
    <property type="project" value="UniProtKB-UniRule"/>
</dbReference>
<comment type="subunit">
    <text evidence="3 14">Homodimer.</text>
</comment>
<keyword evidence="11 14" id="KW-0546">Nucleotide metabolism</keyword>
<dbReference type="GO" id="GO:0017111">
    <property type="term" value="F:ribonucleoside triphosphate phosphatase activity"/>
    <property type="evidence" value="ECO:0007669"/>
    <property type="project" value="InterPro"/>
</dbReference>
<feature type="domain" description="Radical SAM core" evidence="17">
    <location>
        <begin position="169"/>
        <end position="387"/>
    </location>
</feature>
<dbReference type="Gene3D" id="3.40.50.280">
    <property type="entry name" value="Cobalamin-binding domain"/>
    <property type="match status" value="1"/>
</dbReference>
<reference evidence="18 19" key="1">
    <citation type="submission" date="2019-03" db="EMBL/GenBank/DDBJ databases">
        <title>Genomic Encyclopedia of Type Strains, Phase IV (KMG-IV): sequencing the most valuable type-strain genomes for metagenomic binning, comparative biology and taxonomic classification.</title>
        <authorList>
            <person name="Goeker M."/>
        </authorList>
    </citation>
    <scope>NUCLEOTIDE SEQUENCE [LARGE SCALE GENOMIC DNA]</scope>
    <source>
        <strain evidence="18 19">DSM 29481</strain>
    </source>
</reference>
<dbReference type="GO" id="GO:0036222">
    <property type="term" value="F:XTP diphosphatase activity"/>
    <property type="evidence" value="ECO:0007669"/>
    <property type="project" value="UniProtKB-UniRule"/>
</dbReference>
<comment type="similarity">
    <text evidence="2 14 15">Belongs to the HAM1 NTPase family.</text>
</comment>
<dbReference type="InterPro" id="IPR036724">
    <property type="entry name" value="Cobalamin-bd_sf"/>
</dbReference>
<dbReference type="InterPro" id="IPR002637">
    <property type="entry name" value="RdgB/HAM1"/>
</dbReference>
<evidence type="ECO:0000256" key="11">
    <source>
        <dbReference type="ARBA" id="ARBA00023080"/>
    </source>
</evidence>
<dbReference type="RefSeq" id="WP_132225160.1">
    <property type="nucleotide sequence ID" value="NZ_JANKBG010000015.1"/>
</dbReference>
<evidence type="ECO:0000313" key="18">
    <source>
        <dbReference type="EMBL" id="TCU57706.1"/>
    </source>
</evidence>
<feature type="active site" description="Proton acceptor" evidence="14">
    <location>
        <position position="627"/>
    </location>
</feature>
<dbReference type="PANTHER" id="PTHR43409">
    <property type="entry name" value="ANAEROBIC MAGNESIUM-PROTOPORPHYRIN IX MONOMETHYL ESTER CYCLASE-RELATED"/>
    <property type="match status" value="1"/>
</dbReference>
<comment type="cofactor">
    <cofactor evidence="1">
        <name>[4Fe-4S] cluster</name>
        <dbReference type="ChEBI" id="CHEBI:49883"/>
    </cofactor>
</comment>
<evidence type="ECO:0000256" key="10">
    <source>
        <dbReference type="ARBA" id="ARBA00023014"/>
    </source>
</evidence>
<keyword evidence="10" id="KW-0411">Iron-sulfur</keyword>
<dbReference type="Proteomes" id="UP000295773">
    <property type="component" value="Unassembled WGS sequence"/>
</dbReference>
<dbReference type="CDD" id="cd00515">
    <property type="entry name" value="HAM1"/>
    <property type="match status" value="1"/>
</dbReference>
<evidence type="ECO:0000256" key="2">
    <source>
        <dbReference type="ARBA" id="ARBA00008023"/>
    </source>
</evidence>
<dbReference type="GO" id="GO:0009117">
    <property type="term" value="P:nucleotide metabolic process"/>
    <property type="evidence" value="ECO:0007669"/>
    <property type="project" value="UniProtKB-KW"/>
</dbReference>
<feature type="binding site" evidence="14">
    <location>
        <position position="598"/>
    </location>
    <ligand>
        <name>Mg(2+)</name>
        <dbReference type="ChEBI" id="CHEBI:18420"/>
    </ligand>
</feature>
<keyword evidence="9" id="KW-0408">Iron</keyword>
<dbReference type="Gene3D" id="3.80.30.20">
    <property type="entry name" value="tm_1862 like domain"/>
    <property type="match status" value="1"/>
</dbReference>
<dbReference type="Pfam" id="PF13311">
    <property type="entry name" value="DUF4080"/>
    <property type="match status" value="1"/>
</dbReference>
<dbReference type="EMBL" id="SMBP01000016">
    <property type="protein sequence ID" value="TCU57706.1"/>
    <property type="molecule type" value="Genomic_DNA"/>
</dbReference>
<dbReference type="CDD" id="cd01335">
    <property type="entry name" value="Radical_SAM"/>
    <property type="match status" value="1"/>
</dbReference>
<dbReference type="GO" id="GO:0009146">
    <property type="term" value="P:purine nucleoside triphosphate catabolic process"/>
    <property type="evidence" value="ECO:0007669"/>
    <property type="project" value="UniProtKB-UniRule"/>
</dbReference>
<evidence type="ECO:0000256" key="12">
    <source>
        <dbReference type="ARBA" id="ARBA00051875"/>
    </source>
</evidence>
<dbReference type="GO" id="GO:0051536">
    <property type="term" value="F:iron-sulfur cluster binding"/>
    <property type="evidence" value="ECO:0007669"/>
    <property type="project" value="UniProtKB-KW"/>
</dbReference>
<organism evidence="18 19">
    <name type="scientific">Longicatena caecimuris</name>
    <dbReference type="NCBI Taxonomy" id="1796635"/>
    <lineage>
        <taxon>Bacteria</taxon>
        <taxon>Bacillati</taxon>
        <taxon>Bacillota</taxon>
        <taxon>Erysipelotrichia</taxon>
        <taxon>Erysipelotrichales</taxon>
        <taxon>Erysipelotrichaceae</taxon>
        <taxon>Longicatena</taxon>
    </lineage>
</organism>
<dbReference type="SUPFAM" id="SSF52972">
    <property type="entry name" value="ITPase-like"/>
    <property type="match status" value="1"/>
</dbReference>
<evidence type="ECO:0000256" key="9">
    <source>
        <dbReference type="ARBA" id="ARBA00023004"/>
    </source>
</evidence>
<dbReference type="InterPro" id="IPR006158">
    <property type="entry name" value="Cobalamin-bd"/>
</dbReference>
<comment type="catalytic activity">
    <reaction evidence="12 14">
        <text>dITP + H2O = dIMP + diphosphate + H(+)</text>
        <dbReference type="Rhea" id="RHEA:28342"/>
        <dbReference type="ChEBI" id="CHEBI:15377"/>
        <dbReference type="ChEBI" id="CHEBI:15378"/>
        <dbReference type="ChEBI" id="CHEBI:33019"/>
        <dbReference type="ChEBI" id="CHEBI:61194"/>
        <dbReference type="ChEBI" id="CHEBI:61382"/>
        <dbReference type="EC" id="3.6.1.66"/>
    </reaction>
</comment>
<evidence type="ECO:0000259" key="16">
    <source>
        <dbReference type="PROSITE" id="PS51332"/>
    </source>
</evidence>
<comment type="cofactor">
    <cofactor evidence="14">
        <name>Mg(2+)</name>
        <dbReference type="ChEBI" id="CHEBI:18420"/>
    </cofactor>
    <text evidence="14">Binds 1 Mg(2+) ion per subunit.</text>
</comment>
<dbReference type="PROSITE" id="PS51332">
    <property type="entry name" value="B12_BINDING"/>
    <property type="match status" value="1"/>
</dbReference>
<keyword evidence="19" id="KW-1185">Reference proteome</keyword>
<dbReference type="SFLD" id="SFLDS00029">
    <property type="entry name" value="Radical_SAM"/>
    <property type="match status" value="1"/>
</dbReference>
<comment type="function">
    <text evidence="14">Pyrophosphatase that catalyzes the hydrolysis of nucleoside triphosphates to their monophosphate derivatives, with a high preference for the non-canonical purine nucleotides XTP (xanthosine triphosphate), dITP (deoxyinosine triphosphate) and ITP. Seems to function as a house-cleaning enzyme that removes non-canonical purine nucleotides from the nucleotide pool, thus preventing their incorporation into DNA/RNA and avoiding chromosomal lesions.</text>
</comment>
<dbReference type="SUPFAM" id="SSF102114">
    <property type="entry name" value="Radical SAM enzymes"/>
    <property type="match status" value="1"/>
</dbReference>
<feature type="binding site" evidence="14">
    <location>
        <begin position="736"/>
        <end position="737"/>
    </location>
    <ligand>
        <name>substrate</name>
    </ligand>
</feature>
<comment type="catalytic activity">
    <reaction evidence="13 14">
        <text>XTP + H2O = XMP + diphosphate + H(+)</text>
        <dbReference type="Rhea" id="RHEA:28610"/>
        <dbReference type="ChEBI" id="CHEBI:15377"/>
        <dbReference type="ChEBI" id="CHEBI:15378"/>
        <dbReference type="ChEBI" id="CHEBI:33019"/>
        <dbReference type="ChEBI" id="CHEBI:57464"/>
        <dbReference type="ChEBI" id="CHEBI:61314"/>
        <dbReference type="EC" id="3.6.1.66"/>
    </reaction>
</comment>
<dbReference type="PANTHER" id="PTHR43409:SF16">
    <property type="entry name" value="SLR0320 PROTEIN"/>
    <property type="match status" value="1"/>
</dbReference>
<dbReference type="GO" id="GO:0036220">
    <property type="term" value="F:ITP diphosphatase activity"/>
    <property type="evidence" value="ECO:0007669"/>
    <property type="project" value="UniProtKB-UniRule"/>
</dbReference>